<keyword evidence="2" id="KW-1185">Reference proteome</keyword>
<comment type="caution">
    <text evidence="1">The sequence shown here is derived from an EMBL/GenBank/DDBJ whole genome shotgun (WGS) entry which is preliminary data.</text>
</comment>
<proteinExistence type="predicted"/>
<evidence type="ECO:0000313" key="1">
    <source>
        <dbReference type="EMBL" id="MDK3020834.1"/>
    </source>
</evidence>
<name>A0ABT7F8Z8_9RHOB</name>
<evidence type="ECO:0008006" key="3">
    <source>
        <dbReference type="Google" id="ProtNLM"/>
    </source>
</evidence>
<reference evidence="1 2" key="1">
    <citation type="submission" date="2023-05" db="EMBL/GenBank/DDBJ databases">
        <title>Pseudodonghicola sp. nov.</title>
        <authorList>
            <person name="Huang J."/>
        </authorList>
    </citation>
    <scope>NUCLEOTIDE SEQUENCE [LARGE SCALE GENOMIC DNA]</scope>
    <source>
        <strain evidence="1 2">IC7</strain>
    </source>
</reference>
<dbReference type="RefSeq" id="WP_284483351.1">
    <property type="nucleotide sequence ID" value="NZ_JASNJD010000035.1"/>
</dbReference>
<accession>A0ABT7F8Z8</accession>
<protein>
    <recommendedName>
        <fullName evidence="3">LEPR-XLL domain-containing protein</fullName>
    </recommendedName>
</protein>
<gene>
    <name evidence="1" type="ORF">QO033_24430</name>
</gene>
<dbReference type="Proteomes" id="UP001243757">
    <property type="component" value="Unassembled WGS sequence"/>
</dbReference>
<feature type="non-terminal residue" evidence="1">
    <location>
        <position position="319"/>
    </location>
</feature>
<evidence type="ECO:0000313" key="2">
    <source>
        <dbReference type="Proteomes" id="UP001243757"/>
    </source>
</evidence>
<sequence length="319" mass="33055">MAMTITATDLNPAKHGTTGTYSVPNLLLTSLSSLPLRGDQGAIDLLFPAAFDDDPDTVLTEEENIDLVGRLAEFSYLDRDVLREDGAFALELSRTALSTKGAASFADLSITFGGRDFRFGRDPLGPVLPIDGTIETIELSLVSSSGGRRRGEPADIEISVTGLDLDITPALFSDADTFAARMLRGDQVLSFSPYLISSFAGDGRHLVGGTTSRGGHDFIELTDEGRNPGLVGAPLQFAGDFLTVEAGAVLNGGADTLVGSFPTLTLGDTPPRIGAPVGEVSGDALDVAGEVNGGNDVLNFTDSLTAASAGLFGDAARVS</sequence>
<organism evidence="1 2">
    <name type="scientific">Pseudodonghicola flavimaris</name>
    <dbReference type="NCBI Taxonomy" id="3050036"/>
    <lineage>
        <taxon>Bacteria</taxon>
        <taxon>Pseudomonadati</taxon>
        <taxon>Pseudomonadota</taxon>
        <taxon>Alphaproteobacteria</taxon>
        <taxon>Rhodobacterales</taxon>
        <taxon>Paracoccaceae</taxon>
        <taxon>Pseudodonghicola</taxon>
    </lineage>
</organism>
<dbReference type="EMBL" id="JASNJD010000035">
    <property type="protein sequence ID" value="MDK3020834.1"/>
    <property type="molecule type" value="Genomic_DNA"/>
</dbReference>